<evidence type="ECO:0000313" key="4">
    <source>
        <dbReference type="Proteomes" id="UP000076959"/>
    </source>
</evidence>
<gene>
    <name evidence="3" type="ORF">AYJ54_22020</name>
</gene>
<dbReference type="InterPro" id="IPR011761">
    <property type="entry name" value="ATP-grasp"/>
</dbReference>
<dbReference type="SUPFAM" id="SSF56059">
    <property type="entry name" value="Glutathione synthetase ATP-binding domain-like"/>
    <property type="match status" value="1"/>
</dbReference>
<proteinExistence type="predicted"/>
<dbReference type="SMART" id="SM01209">
    <property type="entry name" value="GARS_A"/>
    <property type="match status" value="1"/>
</dbReference>
<keyword evidence="1" id="KW-0067">ATP-binding</keyword>
<dbReference type="AlphaFoldDB" id="A0A176YES2"/>
<sequence length="343" mass="37015">MIVASDDQAVVELLQLHARAQRSGDHAIARLIEDSLGSAEGLPYAVSKSKFMALAQATGVRCPRTVVVGNADILEQELAEAKYPLVVKADGSYGGKGVRIVSSADSARDALQELGAAASWPSAIIRSFDGLHVGPLLERMSYKRPVVTLQHHIVGRCANRAVVCREGVVLGGLSVEALELVCTNGPAAVVRIIEHQEMTDTVATMAKRLKLSGFHGFDFMIDRNDRAWLIELNARITPVSHLALDDGTDLAASLLSAITGTNVQSPSPLKHRTIALFPQALRSESTNRHLISSYCDAPWSELQFVRACLAPQSAKSWTAQLRSRLGIRSRATRPPETSQETAL</sequence>
<accession>A0A176YES2</accession>
<dbReference type="Pfam" id="PF02655">
    <property type="entry name" value="ATP-grasp_3"/>
    <property type="match status" value="1"/>
</dbReference>
<organism evidence="3 4">
    <name type="scientific">Bradyrhizobium centrolobii</name>
    <dbReference type="NCBI Taxonomy" id="1505087"/>
    <lineage>
        <taxon>Bacteria</taxon>
        <taxon>Pseudomonadati</taxon>
        <taxon>Pseudomonadota</taxon>
        <taxon>Alphaproteobacteria</taxon>
        <taxon>Hyphomicrobiales</taxon>
        <taxon>Nitrobacteraceae</taxon>
        <taxon>Bradyrhizobium</taxon>
    </lineage>
</organism>
<keyword evidence="4" id="KW-1185">Reference proteome</keyword>
<dbReference type="PROSITE" id="PS50975">
    <property type="entry name" value="ATP_GRASP"/>
    <property type="match status" value="1"/>
</dbReference>
<evidence type="ECO:0000256" key="1">
    <source>
        <dbReference type="PROSITE-ProRule" id="PRU00409"/>
    </source>
</evidence>
<comment type="caution">
    <text evidence="3">The sequence shown here is derived from an EMBL/GenBank/DDBJ whole genome shotgun (WGS) entry which is preliminary data.</text>
</comment>
<reference evidence="3 4" key="1">
    <citation type="submission" date="2016-03" db="EMBL/GenBank/DDBJ databases">
        <title>Draft Genome Sequence of the Strain BR 10245 (Bradyrhizobium sp.) isolated from nodules of Centrolobium paraense.</title>
        <authorList>
            <person name="Simoes-Araujo J.L.Sr."/>
            <person name="Barauna A.C."/>
            <person name="Silva K."/>
            <person name="Zilli J.E."/>
        </authorList>
    </citation>
    <scope>NUCLEOTIDE SEQUENCE [LARGE SCALE GENOMIC DNA]</scope>
    <source>
        <strain evidence="3 4">BR 10245</strain>
    </source>
</reference>
<dbReference type="Gene3D" id="3.30.470.20">
    <property type="entry name" value="ATP-grasp fold, B domain"/>
    <property type="match status" value="1"/>
</dbReference>
<dbReference type="GO" id="GO:0005524">
    <property type="term" value="F:ATP binding"/>
    <property type="evidence" value="ECO:0007669"/>
    <property type="project" value="UniProtKB-UniRule"/>
</dbReference>
<evidence type="ECO:0000313" key="3">
    <source>
        <dbReference type="EMBL" id="OAF05132.1"/>
    </source>
</evidence>
<protein>
    <recommendedName>
        <fullName evidence="2">ATP-grasp domain-containing protein</fullName>
    </recommendedName>
</protein>
<dbReference type="GO" id="GO:0046872">
    <property type="term" value="F:metal ion binding"/>
    <property type="evidence" value="ECO:0007669"/>
    <property type="project" value="InterPro"/>
</dbReference>
<dbReference type="InterPro" id="IPR003806">
    <property type="entry name" value="ATP-grasp_PylC-type"/>
</dbReference>
<dbReference type="InterPro" id="IPR013815">
    <property type="entry name" value="ATP_grasp_subdomain_1"/>
</dbReference>
<name>A0A176YES2_9BRAD</name>
<keyword evidence="1" id="KW-0547">Nucleotide-binding</keyword>
<dbReference type="Proteomes" id="UP000076959">
    <property type="component" value="Unassembled WGS sequence"/>
</dbReference>
<dbReference type="Gene3D" id="3.30.1490.20">
    <property type="entry name" value="ATP-grasp fold, A domain"/>
    <property type="match status" value="1"/>
</dbReference>
<evidence type="ECO:0000259" key="2">
    <source>
        <dbReference type="PROSITE" id="PS50975"/>
    </source>
</evidence>
<dbReference type="EMBL" id="LUUB01000080">
    <property type="protein sequence ID" value="OAF05132.1"/>
    <property type="molecule type" value="Genomic_DNA"/>
</dbReference>
<dbReference type="STRING" id="1505087.AYJ54_22020"/>
<feature type="domain" description="ATP-grasp" evidence="2">
    <location>
        <begin position="52"/>
        <end position="259"/>
    </location>
</feature>